<dbReference type="AlphaFoldDB" id="A0A2S9CZN4"/>
<reference evidence="4 5" key="1">
    <citation type="submission" date="2017-09" db="EMBL/GenBank/DDBJ databases">
        <title>Genomic, metabolic, and phenotypic characteristics of bacterial isolates from the natural microbiome of the model nematode Caenorhabditis elegans.</title>
        <authorList>
            <person name="Zimmermann J."/>
            <person name="Obeng N."/>
            <person name="Yang W."/>
            <person name="Obeng O."/>
            <person name="Kissoyan K."/>
            <person name="Pees B."/>
            <person name="Dirksen P."/>
            <person name="Hoppner M."/>
            <person name="Franke A."/>
            <person name="Rosenstiel P."/>
            <person name="Leippe M."/>
            <person name="Dierking K."/>
            <person name="Kaleta C."/>
            <person name="Schulenburg H."/>
        </authorList>
    </citation>
    <scope>NUCLEOTIDE SEQUENCE [LARGE SCALE GENOMIC DNA]</scope>
    <source>
        <strain evidence="2 5">MYb25</strain>
        <strain evidence="3 4">MYb44</strain>
    </source>
</reference>
<dbReference type="Proteomes" id="UP000238534">
    <property type="component" value="Unassembled WGS sequence"/>
</dbReference>
<dbReference type="InterPro" id="IPR016883">
    <property type="entry name" value="UCP028431"/>
</dbReference>
<evidence type="ECO:0000313" key="2">
    <source>
        <dbReference type="EMBL" id="PRB85920.1"/>
    </source>
</evidence>
<name>A0A2S9CZN4_CHRCI</name>
<evidence type="ECO:0000259" key="1">
    <source>
        <dbReference type="Pfam" id="PF10091"/>
    </source>
</evidence>
<evidence type="ECO:0000313" key="3">
    <source>
        <dbReference type="EMBL" id="PRB91673.1"/>
    </source>
</evidence>
<gene>
    <name evidence="2" type="ORF">CQ022_06610</name>
    <name evidence="3" type="ORF">CQ033_00280</name>
</gene>
<dbReference type="EMBL" id="PCPH01000001">
    <property type="protein sequence ID" value="PRB91673.1"/>
    <property type="molecule type" value="Genomic_DNA"/>
</dbReference>
<accession>A0A2S9CZN4</accession>
<protein>
    <submittedName>
        <fullName evidence="2">Beta-glucosidase</fullName>
    </submittedName>
</protein>
<comment type="caution">
    <text evidence="2">The sequence shown here is derived from an EMBL/GenBank/DDBJ whole genome shotgun (WGS) entry which is preliminary data.</text>
</comment>
<dbReference type="EMBL" id="PCPP01000001">
    <property type="protein sequence ID" value="PRB85920.1"/>
    <property type="molecule type" value="Genomic_DNA"/>
</dbReference>
<dbReference type="OrthoDB" id="5937621at2"/>
<organism evidence="2 5">
    <name type="scientific">Chryseobacterium culicis</name>
    <dbReference type="NCBI Taxonomy" id="680127"/>
    <lineage>
        <taxon>Bacteria</taxon>
        <taxon>Pseudomonadati</taxon>
        <taxon>Bacteroidota</taxon>
        <taxon>Flavobacteriia</taxon>
        <taxon>Flavobacteriales</taxon>
        <taxon>Weeksellaceae</taxon>
        <taxon>Chryseobacterium group</taxon>
        <taxon>Chryseobacterium</taxon>
    </lineage>
</organism>
<dbReference type="PIRSF" id="PIRSF028431">
    <property type="entry name" value="UCP028431"/>
    <property type="match status" value="1"/>
</dbReference>
<evidence type="ECO:0000313" key="5">
    <source>
        <dbReference type="Proteomes" id="UP000238534"/>
    </source>
</evidence>
<feature type="domain" description="Glycoamylase-like" evidence="1">
    <location>
        <begin position="219"/>
        <end position="444"/>
    </location>
</feature>
<dbReference type="Gene3D" id="1.50.10.140">
    <property type="match status" value="1"/>
</dbReference>
<evidence type="ECO:0000313" key="4">
    <source>
        <dbReference type="Proteomes" id="UP000238325"/>
    </source>
</evidence>
<dbReference type="Pfam" id="PF10091">
    <property type="entry name" value="Glycoamylase"/>
    <property type="match status" value="1"/>
</dbReference>
<dbReference type="PROSITE" id="PS51257">
    <property type="entry name" value="PROKAR_LIPOPROTEIN"/>
    <property type="match status" value="1"/>
</dbReference>
<proteinExistence type="predicted"/>
<dbReference type="Proteomes" id="UP000238325">
    <property type="component" value="Unassembled WGS sequence"/>
</dbReference>
<keyword evidence="4" id="KW-1185">Reference proteome</keyword>
<dbReference type="RefSeq" id="WP_105680666.1">
    <property type="nucleotide sequence ID" value="NZ_JBBGZD010000001.1"/>
</dbReference>
<dbReference type="InterPro" id="IPR019282">
    <property type="entry name" value="Glycoamylase-like_cons_dom"/>
</dbReference>
<sequence>MKRNVLSMAITSLFFVYSCKNVPVARQEVGKVEAVKSNITDEQLMDRVQKDALKYFWDYAEPNSMLGRERYHEDNVYPDNDKHVITTGGSGFGLATILVGVERGFVPRKEAVKRLTHIMDFLAKADRHKGAWPHWINGETGKTVPFGKKDNGGDLVETAFLTSGILMVREYFKNGSTEEKALAAKCDELWKGIQWNWYTKGGQKVLYWHWSPEYQWEMNFPLEGYNECLITYILAASSPTYSIDAETYYKGWTRNGTYLTDKTKYGLPLYVKHNYAEEYGGPLFWAQYSYIGLDPTGLSDKLVKNYFEVNKNQTLIDYKYCVENPKQWKGYGPNYWGLTAGYTRNEDGSTGYTAHMPGNNDNGVITPTAALSSFPYTPKESMAFLRFIYTQKPEFIGSAGPYDATSVNYNNWFTPRYLAIDQGTIAPMVENYRSGFLWKLFMNAPEIQQGLKKLSFQSTKYGIK</sequence>